<dbReference type="EMBL" id="JAVRIB010000006">
    <property type="protein sequence ID" value="MDT0634777.1"/>
    <property type="molecule type" value="Genomic_DNA"/>
</dbReference>
<organism evidence="3 4">
    <name type="scientific">Spectribacter hydrogenoxidans</name>
    <dbReference type="NCBI Taxonomy" id="3075608"/>
    <lineage>
        <taxon>Bacteria</taxon>
        <taxon>Pseudomonadati</taxon>
        <taxon>Pseudomonadota</taxon>
        <taxon>Gammaproteobacteria</taxon>
        <taxon>Salinisphaerales</taxon>
        <taxon>Salinisphaeraceae</taxon>
        <taxon>Spectribacter</taxon>
    </lineage>
</organism>
<sequence length="98" mass="9951">MRLITVTMLGLGLMSGQAMADLNSRTGAGAGVGLGLGVGNLVQLDANAGARVDQELETRREDRRAAPQGRVNAEAQAAGQARTGTPQRGGLLNGLLGL</sequence>
<evidence type="ECO:0000256" key="2">
    <source>
        <dbReference type="SAM" id="SignalP"/>
    </source>
</evidence>
<evidence type="ECO:0000256" key="1">
    <source>
        <dbReference type="SAM" id="MobiDB-lite"/>
    </source>
</evidence>
<gene>
    <name evidence="3" type="ORF">RM532_07380</name>
</gene>
<feature type="compositionally biased region" description="Basic and acidic residues" evidence="1">
    <location>
        <begin position="53"/>
        <end position="65"/>
    </location>
</feature>
<protein>
    <submittedName>
        <fullName evidence="3">Uncharacterized protein</fullName>
    </submittedName>
</protein>
<dbReference type="RefSeq" id="WP_311652588.1">
    <property type="nucleotide sequence ID" value="NZ_JAVRIB010000006.1"/>
</dbReference>
<dbReference type="Proteomes" id="UP001251857">
    <property type="component" value="Unassembled WGS sequence"/>
</dbReference>
<feature type="region of interest" description="Disordered" evidence="1">
    <location>
        <begin position="53"/>
        <end position="98"/>
    </location>
</feature>
<feature type="signal peptide" evidence="2">
    <location>
        <begin position="1"/>
        <end position="20"/>
    </location>
</feature>
<reference evidence="3 4" key="1">
    <citation type="submission" date="2023-09" db="EMBL/GenBank/DDBJ databases">
        <authorList>
            <person name="Rey-Velasco X."/>
        </authorList>
    </citation>
    <scope>NUCLEOTIDE SEQUENCE [LARGE SCALE GENOMIC DNA]</scope>
    <source>
        <strain evidence="3 4">W335</strain>
    </source>
</reference>
<keyword evidence="4" id="KW-1185">Reference proteome</keyword>
<name>A0ABU3BZN9_9GAMM</name>
<keyword evidence="2" id="KW-0732">Signal</keyword>
<evidence type="ECO:0000313" key="4">
    <source>
        <dbReference type="Proteomes" id="UP001251857"/>
    </source>
</evidence>
<comment type="caution">
    <text evidence="3">The sequence shown here is derived from an EMBL/GenBank/DDBJ whole genome shotgun (WGS) entry which is preliminary data.</text>
</comment>
<feature type="chain" id="PRO_5046039692" evidence="2">
    <location>
        <begin position="21"/>
        <end position="98"/>
    </location>
</feature>
<feature type="compositionally biased region" description="Low complexity" evidence="1">
    <location>
        <begin position="89"/>
        <end position="98"/>
    </location>
</feature>
<evidence type="ECO:0000313" key="3">
    <source>
        <dbReference type="EMBL" id="MDT0634777.1"/>
    </source>
</evidence>
<accession>A0ABU3BZN9</accession>
<proteinExistence type="predicted"/>